<keyword evidence="4" id="KW-1185">Reference proteome</keyword>
<keyword evidence="2" id="KW-0560">Oxidoreductase</keyword>
<keyword evidence="2" id="KW-0479">Metal-binding</keyword>
<dbReference type="PANTHER" id="PTHR46696:SF6">
    <property type="entry name" value="P450, PUTATIVE (EUROFUNG)-RELATED"/>
    <property type="match status" value="1"/>
</dbReference>
<dbReference type="eggNOG" id="COG2124">
    <property type="taxonomic scope" value="Bacteria"/>
</dbReference>
<protein>
    <submittedName>
        <fullName evidence="3">Cytochrome P450</fullName>
    </submittedName>
</protein>
<keyword evidence="2" id="KW-0503">Monooxygenase</keyword>
<name>A4XF30_NOVAD</name>
<evidence type="ECO:0000256" key="2">
    <source>
        <dbReference type="RuleBase" id="RU000461"/>
    </source>
</evidence>
<accession>A4XF30</accession>
<dbReference type="PRINTS" id="PR00385">
    <property type="entry name" value="P450"/>
</dbReference>
<keyword evidence="2" id="KW-0349">Heme</keyword>
<dbReference type="PANTHER" id="PTHR46696">
    <property type="entry name" value="P450, PUTATIVE (EUROFUNG)-RELATED"/>
    <property type="match status" value="1"/>
</dbReference>
<dbReference type="AlphaFoldDB" id="A4XF30"/>
<keyword evidence="2" id="KW-0408">Iron</keyword>
<gene>
    <name evidence="3" type="ordered locus">Saro_3682</name>
</gene>
<organism evidence="3 4">
    <name type="scientific">Novosphingobium aromaticivorans (strain ATCC 700278 / DSM 12444 / CCUG 56034 / CIP 105152 / NBRC 16084 / F199)</name>
    <dbReference type="NCBI Taxonomy" id="279238"/>
    <lineage>
        <taxon>Bacteria</taxon>
        <taxon>Pseudomonadati</taxon>
        <taxon>Pseudomonadota</taxon>
        <taxon>Alphaproteobacteria</taxon>
        <taxon>Sphingomonadales</taxon>
        <taxon>Sphingomonadaceae</taxon>
        <taxon>Novosphingobium</taxon>
    </lineage>
</organism>
<dbReference type="InterPro" id="IPR001128">
    <property type="entry name" value="Cyt_P450"/>
</dbReference>
<dbReference type="HOGENOM" id="CLU_033716_0_1_5"/>
<proteinExistence type="inferred from homology"/>
<dbReference type="Proteomes" id="UP000009134">
    <property type="component" value="Plasmid pNL2"/>
</dbReference>
<dbReference type="Gene3D" id="1.10.630.10">
    <property type="entry name" value="Cytochrome P450"/>
    <property type="match status" value="1"/>
</dbReference>
<evidence type="ECO:0000313" key="4">
    <source>
        <dbReference type="Proteomes" id="UP000009134"/>
    </source>
</evidence>
<comment type="similarity">
    <text evidence="1 2">Belongs to the cytochrome P450 family.</text>
</comment>
<dbReference type="GO" id="GO:0005506">
    <property type="term" value="F:iron ion binding"/>
    <property type="evidence" value="ECO:0007669"/>
    <property type="project" value="InterPro"/>
</dbReference>
<keyword evidence="3" id="KW-0614">Plasmid</keyword>
<dbReference type="PRINTS" id="PR00359">
    <property type="entry name" value="BP450"/>
</dbReference>
<dbReference type="EMBL" id="CP000677">
    <property type="protein sequence ID" value="ABP64541.1"/>
    <property type="molecule type" value="Genomic_DNA"/>
</dbReference>
<dbReference type="InterPro" id="IPR017972">
    <property type="entry name" value="Cyt_P450_CS"/>
</dbReference>
<dbReference type="GO" id="GO:0020037">
    <property type="term" value="F:heme binding"/>
    <property type="evidence" value="ECO:0007669"/>
    <property type="project" value="InterPro"/>
</dbReference>
<evidence type="ECO:0000313" key="3">
    <source>
        <dbReference type="EMBL" id="ABP64541.1"/>
    </source>
</evidence>
<dbReference type="KEGG" id="nar:Saro_3682"/>
<dbReference type="InterPro" id="IPR002397">
    <property type="entry name" value="Cyt_P450_B"/>
</dbReference>
<geneLocation type="plasmid" evidence="3 4">
    <name>pNL2</name>
</geneLocation>
<dbReference type="GO" id="GO:0016705">
    <property type="term" value="F:oxidoreductase activity, acting on paired donors, with incorporation or reduction of molecular oxygen"/>
    <property type="evidence" value="ECO:0007669"/>
    <property type="project" value="InterPro"/>
</dbReference>
<dbReference type="CDD" id="cd11035">
    <property type="entry name" value="P450cam-like"/>
    <property type="match status" value="1"/>
</dbReference>
<dbReference type="SUPFAM" id="SSF48264">
    <property type="entry name" value="Cytochrome P450"/>
    <property type="match status" value="1"/>
</dbReference>
<sequence length="410" mass="46925">MTLLFQPSPPDHVPGERMVDFDMFHVPEGQDDPVEIWHDLVRRGVPRIFYTPRNGGHWVFLDYADIVEAYRDHTVFSTYQTPVPPIEPFPVVQPQGVDPPAHNVFRRLLAPMFTPTAVRGMIGELERRASELIDRFAARGECDFITEFAERFPTSTFLHLFGLPEEQLDAFLALANVFFRSTDAETRARNIGEIYAVLDTLFREKERNPGNDIASAIVAARDEEGRQHPWEDILNCGFLLFVAGLDTVTNTMAYIWRYLATTPAARRHFRERLDDPDAFLRAIEELMRINAVSNLFRRVTHDCEYKGVQLRRNDRVVLPNTVANRDPRVFSDPQAIDLDREVNVHLTFGVGPHRCIGSVLAKREVMVSLQQWLRRIPEFELAPEQPAGSAFGGSVMGFTALRLRWVRVEA</sequence>
<dbReference type="InterPro" id="IPR036396">
    <property type="entry name" value="Cyt_P450_sf"/>
</dbReference>
<dbReference type="PROSITE" id="PS00086">
    <property type="entry name" value="CYTOCHROME_P450"/>
    <property type="match status" value="1"/>
</dbReference>
<reference evidence="3 4" key="1">
    <citation type="submission" date="2007-04" db="EMBL/GenBank/DDBJ databases">
        <title>Complete sequence of plasmid pNL2 of Novosphingobium aromaticivorans DSM 12444.</title>
        <authorList>
            <consortium name="US DOE Joint Genome Institute"/>
            <person name="Copeland A."/>
            <person name="Lucas S."/>
            <person name="Lapidus A."/>
            <person name="Barry K."/>
            <person name="Detter J.C."/>
            <person name="Glavina del Rio T."/>
            <person name="Hammon N."/>
            <person name="Israni S."/>
            <person name="Dalin E."/>
            <person name="Tice H."/>
            <person name="Pitluck S."/>
            <person name="Chertkov O."/>
            <person name="Han C."/>
            <person name="Thomson S."/>
            <person name="Schmutz J."/>
            <person name="Larimer F."/>
            <person name="Land M."/>
            <person name="Kyrpides N."/>
            <person name="Ivanova N."/>
            <person name="Fredrickson J."/>
            <person name="Romine M.F."/>
            <person name="Richardson P."/>
        </authorList>
    </citation>
    <scope>NUCLEOTIDE SEQUENCE [LARGE SCALE GENOMIC DNA]</scope>
    <source>
        <strain evidence="4">ATCC 700278 / DSM 12444 / CCUG 56034 / CIP 105152 / NBRC 16084 / F199</strain>
        <plasmid evidence="3 4">pNL2</plasmid>
    </source>
</reference>
<dbReference type="Pfam" id="PF00067">
    <property type="entry name" value="p450"/>
    <property type="match status" value="1"/>
</dbReference>
<dbReference type="GO" id="GO:0004497">
    <property type="term" value="F:monooxygenase activity"/>
    <property type="evidence" value="ECO:0007669"/>
    <property type="project" value="UniProtKB-KW"/>
</dbReference>
<evidence type="ECO:0000256" key="1">
    <source>
        <dbReference type="ARBA" id="ARBA00010617"/>
    </source>
</evidence>
<dbReference type="RefSeq" id="WP_011906925.1">
    <property type="nucleotide sequence ID" value="NC_009427.1"/>
</dbReference>